<feature type="region of interest" description="Disordered" evidence="7">
    <location>
        <begin position="434"/>
        <end position="468"/>
    </location>
</feature>
<dbReference type="GO" id="GO:0006457">
    <property type="term" value="P:protein folding"/>
    <property type="evidence" value="ECO:0007669"/>
    <property type="project" value="InterPro"/>
</dbReference>
<reference evidence="9 10" key="1">
    <citation type="submission" date="2019-08" db="EMBL/GenBank/DDBJ databases">
        <title>The genome of the soybean aphid Biotype 1, its phylome, world population structure and adaptation to the North American continent.</title>
        <authorList>
            <person name="Giordano R."/>
            <person name="Donthu R.K."/>
            <person name="Hernandez A.G."/>
            <person name="Wright C.L."/>
            <person name="Zimin A.V."/>
        </authorList>
    </citation>
    <scope>NUCLEOTIDE SEQUENCE [LARGE SCALE GENOMIC DNA]</scope>
    <source>
        <tissue evidence="9">Whole aphids</tissue>
    </source>
</reference>
<dbReference type="PANTHER" id="PTHR45625:SF6">
    <property type="entry name" value="SPLICEOSOME-ASSOCIATED PROTEIN CWC27 HOMOLOG"/>
    <property type="match status" value="1"/>
</dbReference>
<evidence type="ECO:0000256" key="3">
    <source>
        <dbReference type="ARBA" id="ARBA00023242"/>
    </source>
</evidence>
<evidence type="ECO:0000259" key="8">
    <source>
        <dbReference type="PROSITE" id="PS50072"/>
    </source>
</evidence>
<dbReference type="GO" id="GO:0003755">
    <property type="term" value="F:peptidyl-prolyl cis-trans isomerase activity"/>
    <property type="evidence" value="ECO:0007669"/>
    <property type="project" value="InterPro"/>
</dbReference>
<feature type="compositionally biased region" description="Basic and acidic residues" evidence="7">
    <location>
        <begin position="501"/>
        <end position="511"/>
    </location>
</feature>
<dbReference type="InterPro" id="IPR029000">
    <property type="entry name" value="Cyclophilin-like_dom_sf"/>
</dbReference>
<accession>A0A6G0TDV7</accession>
<gene>
    <name evidence="9" type="ORF">AGLY_010548</name>
</gene>
<dbReference type="CDD" id="cd22288">
    <property type="entry name" value="CWC27_CTD"/>
    <property type="match status" value="1"/>
</dbReference>
<evidence type="ECO:0000256" key="5">
    <source>
        <dbReference type="ARBA" id="ARBA00042090"/>
    </source>
</evidence>
<dbReference type="Pfam" id="PF00160">
    <property type="entry name" value="Pro_isomerase"/>
    <property type="match status" value="1"/>
</dbReference>
<evidence type="ECO:0000256" key="1">
    <source>
        <dbReference type="ARBA" id="ARBA00004123"/>
    </source>
</evidence>
<feature type="compositionally biased region" description="Basic and acidic residues" evidence="7">
    <location>
        <begin position="337"/>
        <end position="358"/>
    </location>
</feature>
<dbReference type="PANTHER" id="PTHR45625">
    <property type="entry name" value="PEPTIDYL-PROLYL CIS-TRANS ISOMERASE-RELATED"/>
    <property type="match status" value="1"/>
</dbReference>
<dbReference type="FunFam" id="2.40.100.10:FF:000108">
    <property type="entry name" value="Peptidyl-prolyl cis-trans isomerase, putative"/>
    <property type="match status" value="1"/>
</dbReference>
<dbReference type="OrthoDB" id="442970at2759"/>
<feature type="region of interest" description="Disordered" evidence="7">
    <location>
        <begin position="302"/>
        <end position="387"/>
    </location>
</feature>
<evidence type="ECO:0000256" key="7">
    <source>
        <dbReference type="SAM" id="MobiDB-lite"/>
    </source>
</evidence>
<organism evidence="9 10">
    <name type="scientific">Aphis glycines</name>
    <name type="common">Soybean aphid</name>
    <dbReference type="NCBI Taxonomy" id="307491"/>
    <lineage>
        <taxon>Eukaryota</taxon>
        <taxon>Metazoa</taxon>
        <taxon>Ecdysozoa</taxon>
        <taxon>Arthropoda</taxon>
        <taxon>Hexapoda</taxon>
        <taxon>Insecta</taxon>
        <taxon>Pterygota</taxon>
        <taxon>Neoptera</taxon>
        <taxon>Paraneoptera</taxon>
        <taxon>Hemiptera</taxon>
        <taxon>Sternorrhyncha</taxon>
        <taxon>Aphidomorpha</taxon>
        <taxon>Aphidoidea</taxon>
        <taxon>Aphididae</taxon>
        <taxon>Aphidini</taxon>
        <taxon>Aphis</taxon>
        <taxon>Aphis</taxon>
    </lineage>
</organism>
<comment type="similarity">
    <text evidence="2">Belongs to the cyclophilin-type PPIase family.</text>
</comment>
<dbReference type="EMBL" id="VYZN01000041">
    <property type="protein sequence ID" value="KAE9531342.1"/>
    <property type="molecule type" value="Genomic_DNA"/>
</dbReference>
<evidence type="ECO:0000256" key="4">
    <source>
        <dbReference type="ARBA" id="ARBA00040027"/>
    </source>
</evidence>
<dbReference type="GO" id="GO:0071013">
    <property type="term" value="C:catalytic step 2 spliceosome"/>
    <property type="evidence" value="ECO:0007669"/>
    <property type="project" value="TreeGrafter"/>
</dbReference>
<keyword evidence="10" id="KW-1185">Reference proteome</keyword>
<evidence type="ECO:0000256" key="6">
    <source>
        <dbReference type="ARBA" id="ARBA00046368"/>
    </source>
</evidence>
<dbReference type="Gene3D" id="2.40.100.10">
    <property type="entry name" value="Cyclophilin-like"/>
    <property type="match status" value="1"/>
</dbReference>
<evidence type="ECO:0000313" key="10">
    <source>
        <dbReference type="Proteomes" id="UP000475862"/>
    </source>
</evidence>
<dbReference type="PROSITE" id="PS00170">
    <property type="entry name" value="CSA_PPIASE_1"/>
    <property type="match status" value="1"/>
</dbReference>
<sequence>MSNIYIQEPPTSGKVVLKTSFGDIEIELWSREAPKACRNFVQLCIEGYYDGVLFHRIVKGFIAQGGDPTGTGAGVKLWALFFNPVTCPSNHTKQVSTLDLNYPNRIRNRIHWKNARLEWDMDEIHSRLRFNRRGLVAMANAGKDDNGSQFFFTLGSTPELQSKHTIFGKVAGDTIFNLTKLNETLVDTEDKPVYDQKILKTIVLNNPFPDIVPRIEKKSEKVEKVSKKKEVVGVKNFKLLSFGEEAEEDEEELIDVVKEYSGRPKSTHDVLKDPQLSSEPAVIDNELTDDIAIPSNDQTSKISVDDVRSKLSSNSKNKKCVPKSVEQSNEEDSDDYELGKDLREEKKRKAEEIRKEINQIKSQLSKKKKDKKKDLDTDDTPSIPLLPIDPLKHQYLENIKMYSSKKSEIPKKGSNREEFALSLLEQFKNKLHNAIQSSQDKSEKLSESEDDDDWKSHPLQFQKEDAVLAKDANKKDDDWFEIYDPRSAINKRKRESNKLNSKTDKDKKTKL</sequence>
<keyword evidence="3" id="KW-0539">Nucleus</keyword>
<proteinExistence type="inferred from homology"/>
<dbReference type="AlphaFoldDB" id="A0A6G0TDV7"/>
<evidence type="ECO:0000256" key="2">
    <source>
        <dbReference type="ARBA" id="ARBA00007365"/>
    </source>
</evidence>
<comment type="subunit">
    <text evidence="6">Part of the activated spliceosome B/catalytic step 1 spliceosome, one of the forms of the spliceosome which has a well-formed active site but still cannot catalyze the branching reaction and is composed at least of 52 proteins, the U2, U5 and U6 snRNAs and the pre-mRNA. Recruited during early steps of activated spliceosome B maturation, it is probably one of the first proteins released from this complex as he matures to the spliceosome C complex. Component of the minor spliceosome, which splices U12-type introns.</text>
</comment>
<comment type="subcellular location">
    <subcellularLocation>
        <location evidence="1">Nucleus</location>
    </subcellularLocation>
</comment>
<dbReference type="InterPro" id="IPR020892">
    <property type="entry name" value="Cyclophilin-type_PPIase_CS"/>
</dbReference>
<dbReference type="InterPro" id="IPR044666">
    <property type="entry name" value="Cyclophilin_A-like"/>
</dbReference>
<dbReference type="SUPFAM" id="SSF50891">
    <property type="entry name" value="Cyclophilin-like"/>
    <property type="match status" value="1"/>
</dbReference>
<feature type="domain" description="PPIase cyclophilin-type" evidence="8">
    <location>
        <begin position="22"/>
        <end position="203"/>
    </location>
</feature>
<dbReference type="Proteomes" id="UP000475862">
    <property type="component" value="Unassembled WGS sequence"/>
</dbReference>
<comment type="caution">
    <text evidence="9">The sequence shown here is derived from an EMBL/GenBank/DDBJ whole genome shotgun (WGS) entry which is preliminary data.</text>
</comment>
<dbReference type="PRINTS" id="PR00153">
    <property type="entry name" value="CSAPPISMRASE"/>
</dbReference>
<feature type="region of interest" description="Disordered" evidence="7">
    <location>
        <begin position="490"/>
        <end position="511"/>
    </location>
</feature>
<name>A0A6G0TDV7_APHGL</name>
<dbReference type="PROSITE" id="PS50072">
    <property type="entry name" value="CSA_PPIASE_2"/>
    <property type="match status" value="1"/>
</dbReference>
<dbReference type="InterPro" id="IPR002130">
    <property type="entry name" value="Cyclophilin-type_PPIase_dom"/>
</dbReference>
<evidence type="ECO:0000313" key="9">
    <source>
        <dbReference type="EMBL" id="KAE9531342.1"/>
    </source>
</evidence>
<protein>
    <recommendedName>
        <fullName evidence="4">Spliceosome-associated protein CWC27 homolog</fullName>
    </recommendedName>
    <alternativeName>
        <fullName evidence="5">Probable inactive peptidyl-prolyl cis-trans isomerase CWC27 homolog</fullName>
    </alternativeName>
</protein>